<dbReference type="OrthoDB" id="1897642at2759"/>
<feature type="region of interest" description="Disordered" evidence="1">
    <location>
        <begin position="1"/>
        <end position="25"/>
    </location>
</feature>
<reference evidence="2" key="2">
    <citation type="submission" date="2021-10" db="EMBL/GenBank/DDBJ databases">
        <title>Phylogenomics reveals ancestral predisposition of the termite-cultivated fungus Termitomyces towards a domesticated lifestyle.</title>
        <authorList>
            <person name="Auxier B."/>
            <person name="Grum-Grzhimaylo A."/>
            <person name="Cardenas M.E."/>
            <person name="Lodge J.D."/>
            <person name="Laessoe T."/>
            <person name="Pedersen O."/>
            <person name="Smith M.E."/>
            <person name="Kuyper T.W."/>
            <person name="Franco-Molano E.A."/>
            <person name="Baroni T.J."/>
            <person name="Aanen D.K."/>
        </authorList>
    </citation>
    <scope>NUCLEOTIDE SEQUENCE</scope>
    <source>
        <strain evidence="2">D49</strain>
    </source>
</reference>
<feature type="compositionally biased region" description="Low complexity" evidence="1">
    <location>
        <begin position="269"/>
        <end position="285"/>
    </location>
</feature>
<sequence>MEAGLKSHQNNAEKLDPSATHPDDVKRNMIASTRLTQTNLIMSNTVPPRHRKIKIPDLVEKKLMPVNNTPCPFSERQMFPDDLETSCRTHLVVISSLPWCFYITDFWKLLCELGLSSTIEEIVLFQNRTVSIGFTDSHSADAALHTFQELQEKKLLFTLVSGQHLLQIYRWPETCNQDTPPDYTQSTASEVNEDIPNKLTSQAPALHDVVVDENSMYSPAVSPTIEDEETKLSSPVRLSLSDAAAPKGRISSHSLYTGLNTDVYRESSEQSSDSESSSSSPRLSLQKRSLVVPLLTGPVNREIRVSRATTSLFADTNISDSTEDESDVQSTSESELEDGPRTSLQNGTYSRKRPNFSLRDHSRPLALPLQMKEHHSNCLDAINPNPSRKLPKVPFNRPRRVLVPESDSLPIVTISMRADAQFFSRDKRVGLDHHPHHPIVKDSMTEGSKTTHLLTCLTPARSNDEVIRFFTGAQDKSIKEWTVREGNVKSMTITRCLIVPSALGTRDRKLFYVTGSKLQVLDLDHPKALPTIVDFSNNIYQIHIPEVDRSTEGAPTCPYLPEDIQMGVSASGTIGTPRYVQPRLRTE</sequence>
<organism evidence="2 3">
    <name type="scientific">Sphagnurus paluster</name>
    <dbReference type="NCBI Taxonomy" id="117069"/>
    <lineage>
        <taxon>Eukaryota</taxon>
        <taxon>Fungi</taxon>
        <taxon>Dikarya</taxon>
        <taxon>Basidiomycota</taxon>
        <taxon>Agaricomycotina</taxon>
        <taxon>Agaricomycetes</taxon>
        <taxon>Agaricomycetidae</taxon>
        <taxon>Agaricales</taxon>
        <taxon>Tricholomatineae</taxon>
        <taxon>Lyophyllaceae</taxon>
        <taxon>Sphagnurus</taxon>
    </lineage>
</organism>
<accession>A0A9P7FQ89</accession>
<evidence type="ECO:0000313" key="2">
    <source>
        <dbReference type="EMBL" id="KAG5636512.1"/>
    </source>
</evidence>
<protein>
    <submittedName>
        <fullName evidence="2">Uncharacterized protein</fullName>
    </submittedName>
</protein>
<reference evidence="2" key="1">
    <citation type="submission" date="2021-02" db="EMBL/GenBank/DDBJ databases">
        <authorList>
            <person name="Nieuwenhuis M."/>
            <person name="Van De Peppel L.J.J."/>
        </authorList>
    </citation>
    <scope>NUCLEOTIDE SEQUENCE</scope>
    <source>
        <strain evidence="2">D49</strain>
    </source>
</reference>
<dbReference type="EMBL" id="JABCKI010005923">
    <property type="protein sequence ID" value="KAG5636512.1"/>
    <property type="molecule type" value="Genomic_DNA"/>
</dbReference>
<gene>
    <name evidence="2" type="ORF">H0H81_007771</name>
</gene>
<evidence type="ECO:0000256" key="1">
    <source>
        <dbReference type="SAM" id="MobiDB-lite"/>
    </source>
</evidence>
<proteinExistence type="predicted"/>
<dbReference type="Proteomes" id="UP000717328">
    <property type="component" value="Unassembled WGS sequence"/>
</dbReference>
<feature type="region of interest" description="Disordered" evidence="1">
    <location>
        <begin position="316"/>
        <end position="359"/>
    </location>
</feature>
<dbReference type="AlphaFoldDB" id="A0A9P7FQ89"/>
<comment type="caution">
    <text evidence="2">The sequence shown here is derived from an EMBL/GenBank/DDBJ whole genome shotgun (WGS) entry which is preliminary data.</text>
</comment>
<feature type="region of interest" description="Disordered" evidence="1">
    <location>
        <begin position="265"/>
        <end position="285"/>
    </location>
</feature>
<feature type="compositionally biased region" description="Basic and acidic residues" evidence="1">
    <location>
        <begin position="11"/>
        <end position="25"/>
    </location>
</feature>
<name>A0A9P7FQ89_9AGAR</name>
<keyword evidence="3" id="KW-1185">Reference proteome</keyword>
<evidence type="ECO:0000313" key="3">
    <source>
        <dbReference type="Proteomes" id="UP000717328"/>
    </source>
</evidence>